<dbReference type="EMBL" id="JBHUPD010000002">
    <property type="protein sequence ID" value="MFD2872935.1"/>
    <property type="molecule type" value="Genomic_DNA"/>
</dbReference>
<accession>A0ABW5YCC4</accession>
<gene>
    <name evidence="1" type="ORF">ACFS5N_10685</name>
</gene>
<proteinExistence type="predicted"/>
<comment type="caution">
    <text evidence="1">The sequence shown here is derived from an EMBL/GenBank/DDBJ whole genome shotgun (WGS) entry which is preliminary data.</text>
</comment>
<sequence length="81" mass="9489">MISLRYNFKHPFKGNVILRKTGFAQGWRQTMSFDSGSENDFDIHLQVNEDGDYQVILNWEFEGRSFSHESDITVKNGQLIF</sequence>
<evidence type="ECO:0008006" key="3">
    <source>
        <dbReference type="Google" id="ProtNLM"/>
    </source>
</evidence>
<reference evidence="2" key="1">
    <citation type="journal article" date="2019" name="Int. J. Syst. Evol. Microbiol.">
        <title>The Global Catalogue of Microorganisms (GCM) 10K type strain sequencing project: providing services to taxonomists for standard genome sequencing and annotation.</title>
        <authorList>
            <consortium name="The Broad Institute Genomics Platform"/>
            <consortium name="The Broad Institute Genome Sequencing Center for Infectious Disease"/>
            <person name="Wu L."/>
            <person name="Ma J."/>
        </authorList>
    </citation>
    <scope>NUCLEOTIDE SEQUENCE [LARGE SCALE GENOMIC DNA]</scope>
    <source>
        <strain evidence="2">KCTC 22437</strain>
    </source>
</reference>
<name>A0ABW5YCC4_9SPHI</name>
<evidence type="ECO:0000313" key="1">
    <source>
        <dbReference type="EMBL" id="MFD2872935.1"/>
    </source>
</evidence>
<protein>
    <recommendedName>
        <fullName evidence="3">Galectin</fullName>
    </recommendedName>
</protein>
<keyword evidence="2" id="KW-1185">Reference proteome</keyword>
<evidence type="ECO:0000313" key="2">
    <source>
        <dbReference type="Proteomes" id="UP001597557"/>
    </source>
</evidence>
<dbReference type="RefSeq" id="WP_377185154.1">
    <property type="nucleotide sequence ID" value="NZ_JBHUPD010000002.1"/>
</dbReference>
<dbReference type="Proteomes" id="UP001597557">
    <property type="component" value="Unassembled WGS sequence"/>
</dbReference>
<organism evidence="1 2">
    <name type="scientific">Mucilaginibacter ximonensis</name>
    <dbReference type="NCBI Taxonomy" id="538021"/>
    <lineage>
        <taxon>Bacteria</taxon>
        <taxon>Pseudomonadati</taxon>
        <taxon>Bacteroidota</taxon>
        <taxon>Sphingobacteriia</taxon>
        <taxon>Sphingobacteriales</taxon>
        <taxon>Sphingobacteriaceae</taxon>
        <taxon>Mucilaginibacter</taxon>
    </lineage>
</organism>